<organism evidence="3 4">
    <name type="scientific">Mucilaginibacter pineti</name>
    <dbReference type="NCBI Taxonomy" id="1391627"/>
    <lineage>
        <taxon>Bacteria</taxon>
        <taxon>Pseudomonadati</taxon>
        <taxon>Bacteroidota</taxon>
        <taxon>Sphingobacteriia</taxon>
        <taxon>Sphingobacteriales</taxon>
        <taxon>Sphingobacteriaceae</taxon>
        <taxon>Mucilaginibacter</taxon>
    </lineage>
</organism>
<name>A0A1G7GK87_9SPHI</name>
<evidence type="ECO:0000259" key="2">
    <source>
        <dbReference type="Pfam" id="PF12508"/>
    </source>
</evidence>
<accession>A0A1G7GK87</accession>
<evidence type="ECO:0000313" key="4">
    <source>
        <dbReference type="Proteomes" id="UP000199072"/>
    </source>
</evidence>
<dbReference type="STRING" id="1391627.SAMN05216464_110181"/>
<feature type="domain" description="Conjugative transposon TraM C-terminal" evidence="2">
    <location>
        <begin position="276"/>
        <end position="420"/>
    </location>
</feature>
<dbReference type="EMBL" id="FNAI01000010">
    <property type="protein sequence ID" value="SDE88473.1"/>
    <property type="molecule type" value="Genomic_DNA"/>
</dbReference>
<evidence type="ECO:0000313" key="3">
    <source>
        <dbReference type="EMBL" id="SDE88473.1"/>
    </source>
</evidence>
<dbReference type="AlphaFoldDB" id="A0A1G7GK87"/>
<dbReference type="NCBIfam" id="TIGR03779">
    <property type="entry name" value="Bac_Flav_CT_M"/>
    <property type="match status" value="1"/>
</dbReference>
<dbReference type="RefSeq" id="WP_091152117.1">
    <property type="nucleotide sequence ID" value="NZ_FNAI01000010.1"/>
</dbReference>
<dbReference type="InterPro" id="IPR055407">
    <property type="entry name" value="TraM_C"/>
</dbReference>
<gene>
    <name evidence="3" type="ORF">SAMN05216464_110181</name>
</gene>
<reference evidence="3 4" key="1">
    <citation type="submission" date="2016-10" db="EMBL/GenBank/DDBJ databases">
        <authorList>
            <person name="de Groot N.N."/>
        </authorList>
    </citation>
    <scope>NUCLEOTIDE SEQUENCE [LARGE SCALE GENOMIC DNA]</scope>
    <source>
        <strain evidence="3 4">47C3B</strain>
    </source>
</reference>
<sequence>MNTQTLKQKHRRMLLVLPILVLPFVTFAFWALGGGKGDATAKTTNEKGLNLELPDAHNSAGPMDKMSYYDLATADSLKLKEQSKNDPYYHGQQQMDEKRKGDSMSGLSMGPSQPYPDNINNGASYHDPNEARVYEKLGQLNRVMQQSPQSGPYQGYNTPYQAPQASMNTADVDRLEKMMQTMQNHDTGDDPETKQLSGMLEKILDIQHPERVKEKIKQSEDQRNGQVYAVKTATKNGRISLIDNSAEKIKQSESDNSSGFYGLNDTISEDDEQNAIEAVVHENQTLVSGSIVKLRLLDDINVRGTVIPKNNFVYGTVSLDGERLTVKIKGLRYRKSLYPVQLSVYDIDGLDGIYIPGAIARDVAKSSAERSIQSIGLTSFDQTLGAQAAGAGIEAAKSFLSKKIKLIKVMVKAGYKVLLRDDKQKE</sequence>
<feature type="region of interest" description="Disordered" evidence="1">
    <location>
        <begin position="80"/>
        <end position="127"/>
    </location>
</feature>
<proteinExistence type="predicted"/>
<evidence type="ECO:0000256" key="1">
    <source>
        <dbReference type="SAM" id="MobiDB-lite"/>
    </source>
</evidence>
<dbReference type="OrthoDB" id="1453786at2"/>
<dbReference type="InterPro" id="IPR022187">
    <property type="entry name" value="Conjug_transposon_TraM"/>
</dbReference>
<protein>
    <submittedName>
        <fullName evidence="3">Bacteroides conjugative transposon TraM protein</fullName>
    </submittedName>
</protein>
<keyword evidence="4" id="KW-1185">Reference proteome</keyword>
<dbReference type="Pfam" id="PF12508">
    <property type="entry name" value="Transposon_TraM"/>
    <property type="match status" value="1"/>
</dbReference>
<dbReference type="Proteomes" id="UP000199072">
    <property type="component" value="Unassembled WGS sequence"/>
</dbReference>